<dbReference type="PROSITE" id="PS51318">
    <property type="entry name" value="TAT"/>
    <property type="match status" value="1"/>
</dbReference>
<organism evidence="2 3">
    <name type="scientific">Wohlfahrtiimonas chitiniclastica</name>
    <dbReference type="NCBI Taxonomy" id="400946"/>
    <lineage>
        <taxon>Bacteria</taxon>
        <taxon>Pseudomonadati</taxon>
        <taxon>Pseudomonadota</taxon>
        <taxon>Gammaproteobacteria</taxon>
        <taxon>Cardiobacteriales</taxon>
        <taxon>Ignatzschineriaceae</taxon>
        <taxon>Wohlfahrtiimonas</taxon>
    </lineage>
</organism>
<name>A0AB35BZJ5_9GAMM</name>
<evidence type="ECO:0000313" key="3">
    <source>
        <dbReference type="Proteomes" id="UP000680020"/>
    </source>
</evidence>
<dbReference type="InterPro" id="IPR019546">
    <property type="entry name" value="TAT_signal_bac_arc"/>
</dbReference>
<reference evidence="2" key="1">
    <citation type="submission" date="2021-03" db="EMBL/GenBank/DDBJ databases">
        <title>Identification and antibiotic profiling of Wohlfahrtiimonas chitiniclastica, an underestimated human pathogen.</title>
        <authorList>
            <person name="Kopf A."/>
            <person name="Bunk B."/>
            <person name="Coldewey S."/>
            <person name="Gunzer F."/>
            <person name="Riedel T."/>
            <person name="Schroettner P."/>
        </authorList>
    </citation>
    <scope>NUCLEOTIDE SEQUENCE</scope>
    <source>
        <strain evidence="2">DSM 100917</strain>
    </source>
</reference>
<accession>A0AB35BZJ5</accession>
<protein>
    <submittedName>
        <fullName evidence="2">NAD(P)-binding protein</fullName>
    </submittedName>
</protein>
<dbReference type="Pfam" id="PF13450">
    <property type="entry name" value="NAD_binding_8"/>
    <property type="match status" value="1"/>
</dbReference>
<dbReference type="PANTHER" id="PTHR43563">
    <property type="entry name" value="AMINE OXIDASE"/>
    <property type="match status" value="1"/>
</dbReference>
<sequence>MPITRRDFLNGVALTIATGLTPLQQLANASEYIAAMANGEDYYPPKLTGLRGSHDGSFEVAHRLGRAADSFDLSGDVEETYDLIIVGAGISGLAAAHRYLEVFGENQKILILDNHDDFGGHAKRNEFVTEKGTLLTYGGSESLQSPRSVYSAEATDFIQKIGVDLTELEAQFDVNFYPDLGLSRGIYFDQKHFGRHTIVAGDPSHNVADDVPRGRENGRPYAEFVADFPVNSSDKAALLALYEDQTDYLAEMTHEEKMAYLDHTSYRDFLRDRVKLSDQAILVFQQVPHDFMAVGIDAISCSDARACTLPGFGGMNLEPLDEEAQAAIDDLYIHHFPDGNASLARLTVRRLIPAVANGKTMHDVVNARFDYDALDRAEHNVRIRLNSTVIHVEHNDEQATEVVYYRDGKAHKVKANATIMACYNMMIPFIVPSLPEAQKAAMRRNVKAPLVYTKVALRDWSCFVKAGVSNLYCPSSPYSTVKLDYPVSMGGYAHAQSPTDPVVLHMIYVPTMPSSGLPATRQAAMGRAHLLGMTFEDHETIIREQLGNMFTPYGFQQSDIVGITVNRWSHGYAYYPNSLFDDEAEFEALMAVSKAPFGNIFIANSDSEWGAYAHAAIDAAYRTVNEIKQGRA</sequence>
<gene>
    <name evidence="2" type="ORF">J7561_08165</name>
</gene>
<dbReference type="NCBIfam" id="TIGR01409">
    <property type="entry name" value="TAT_signal_seq"/>
    <property type="match status" value="1"/>
</dbReference>
<dbReference type="RefSeq" id="WP_213404205.1">
    <property type="nucleotide sequence ID" value="NZ_JAGIBT010000009.1"/>
</dbReference>
<dbReference type="GO" id="GO:0016491">
    <property type="term" value="F:oxidoreductase activity"/>
    <property type="evidence" value="ECO:0007669"/>
    <property type="project" value="UniProtKB-ARBA"/>
</dbReference>
<dbReference type="AlphaFoldDB" id="A0AB35BZJ5"/>
<keyword evidence="1" id="KW-0732">Signal</keyword>
<dbReference type="InterPro" id="IPR006311">
    <property type="entry name" value="TAT_signal"/>
</dbReference>
<dbReference type="Proteomes" id="UP000680020">
    <property type="component" value="Unassembled WGS sequence"/>
</dbReference>
<evidence type="ECO:0000313" key="2">
    <source>
        <dbReference type="EMBL" id="MBS7825176.1"/>
    </source>
</evidence>
<proteinExistence type="predicted"/>
<comment type="caution">
    <text evidence="2">The sequence shown here is derived from an EMBL/GenBank/DDBJ whole genome shotgun (WGS) entry which is preliminary data.</text>
</comment>
<dbReference type="Gene3D" id="3.50.50.60">
    <property type="entry name" value="FAD/NAD(P)-binding domain"/>
    <property type="match status" value="2"/>
</dbReference>
<evidence type="ECO:0000256" key="1">
    <source>
        <dbReference type="ARBA" id="ARBA00022729"/>
    </source>
</evidence>
<dbReference type="InterPro" id="IPR050703">
    <property type="entry name" value="Flavin_MAO"/>
</dbReference>
<dbReference type="EMBL" id="JAGIBU010000008">
    <property type="protein sequence ID" value="MBS7825176.1"/>
    <property type="molecule type" value="Genomic_DNA"/>
</dbReference>
<dbReference type="SUPFAM" id="SSF51905">
    <property type="entry name" value="FAD/NAD(P)-binding domain"/>
    <property type="match status" value="2"/>
</dbReference>
<dbReference type="PANTHER" id="PTHR43563:SF1">
    <property type="entry name" value="AMINE OXIDASE [FLAVIN-CONTAINING] B"/>
    <property type="match status" value="1"/>
</dbReference>
<dbReference type="InterPro" id="IPR036188">
    <property type="entry name" value="FAD/NAD-bd_sf"/>
</dbReference>